<dbReference type="SMART" id="SM00494">
    <property type="entry name" value="ChtBD2"/>
    <property type="match status" value="1"/>
</dbReference>
<dbReference type="Gene3D" id="2.170.140.10">
    <property type="entry name" value="Chitin binding domain"/>
    <property type="match status" value="1"/>
</dbReference>
<dbReference type="InterPro" id="IPR002557">
    <property type="entry name" value="Chitin-bd_dom"/>
</dbReference>
<organism evidence="2 3">
    <name type="scientific">Trichinella nativa</name>
    <dbReference type="NCBI Taxonomy" id="6335"/>
    <lineage>
        <taxon>Eukaryota</taxon>
        <taxon>Metazoa</taxon>
        <taxon>Ecdysozoa</taxon>
        <taxon>Nematoda</taxon>
        <taxon>Enoplea</taxon>
        <taxon>Dorylaimia</taxon>
        <taxon>Trichinellida</taxon>
        <taxon>Trichinellidae</taxon>
        <taxon>Trichinella</taxon>
    </lineage>
</organism>
<name>A0A1Y3F1A9_9BILA</name>
<evidence type="ECO:0000313" key="2">
    <source>
        <dbReference type="EMBL" id="OUC49459.1"/>
    </source>
</evidence>
<comment type="caution">
    <text evidence="2">The sequence shown here is derived from an EMBL/GenBank/DDBJ whole genome shotgun (WGS) entry which is preliminary data.</text>
</comment>
<dbReference type="AlphaFoldDB" id="A0A1Y3F1A9"/>
<reference evidence="2 3" key="1">
    <citation type="submission" date="2015-04" db="EMBL/GenBank/DDBJ databases">
        <title>Draft genome of the roundworm Trichinella nativa.</title>
        <authorList>
            <person name="Mitreva M."/>
        </authorList>
    </citation>
    <scope>NUCLEOTIDE SEQUENCE [LARGE SCALE GENOMIC DNA]</scope>
    <source>
        <strain evidence="2 3">ISS45</strain>
    </source>
</reference>
<feature type="domain" description="Chitin-binding type-2" evidence="1">
    <location>
        <begin position="41"/>
        <end position="99"/>
    </location>
</feature>
<dbReference type="InterPro" id="IPR036508">
    <property type="entry name" value="Chitin-bd_dom_sf"/>
</dbReference>
<proteinExistence type="predicted"/>
<gene>
    <name evidence="2" type="ORF">D917_05370</name>
</gene>
<accession>A0A1Y3F1A9</accession>
<dbReference type="GO" id="GO:0005576">
    <property type="term" value="C:extracellular region"/>
    <property type="evidence" value="ECO:0007669"/>
    <property type="project" value="InterPro"/>
</dbReference>
<dbReference type="Proteomes" id="UP000243006">
    <property type="component" value="Unassembled WGS sequence"/>
</dbReference>
<evidence type="ECO:0000313" key="3">
    <source>
        <dbReference type="Proteomes" id="UP000243006"/>
    </source>
</evidence>
<protein>
    <submittedName>
        <fullName evidence="2">Chitin binding Peritrophin-A domain protein</fullName>
    </submittedName>
</protein>
<dbReference type="EMBL" id="LVZM01000906">
    <property type="protein sequence ID" value="OUC49459.1"/>
    <property type="molecule type" value="Genomic_DNA"/>
</dbReference>
<dbReference type="SUPFAM" id="SSF57625">
    <property type="entry name" value="Invertebrate chitin-binding proteins"/>
    <property type="match status" value="1"/>
</dbReference>
<dbReference type="GO" id="GO:0008061">
    <property type="term" value="F:chitin binding"/>
    <property type="evidence" value="ECO:0007669"/>
    <property type="project" value="InterPro"/>
</dbReference>
<dbReference type="PROSITE" id="PS50940">
    <property type="entry name" value="CHIT_BIND_II"/>
    <property type="match status" value="1"/>
</dbReference>
<sequence>MDECNHAYYIPECGGRRTTTPLPQISNSTTSFGKIYYEVAHFNCTHLVDGRYADVRNPCPSNIFYVCSGARPLLMMCPYGLFYDPKLKLCNYRRKIKCT</sequence>
<dbReference type="Pfam" id="PF01607">
    <property type="entry name" value="CBM_14"/>
    <property type="match status" value="1"/>
</dbReference>
<evidence type="ECO:0000259" key="1">
    <source>
        <dbReference type="PROSITE" id="PS50940"/>
    </source>
</evidence>